<evidence type="ECO:0000256" key="1">
    <source>
        <dbReference type="ARBA" id="ARBA00009400"/>
    </source>
</evidence>
<dbReference type="InterPro" id="IPR036068">
    <property type="entry name" value="Nicotinate_pribotase-like_C"/>
</dbReference>
<dbReference type="EMBL" id="AP019514">
    <property type="protein sequence ID" value="BBI63507.1"/>
    <property type="molecule type" value="Genomic_DNA"/>
</dbReference>
<dbReference type="Pfam" id="PF01729">
    <property type="entry name" value="QRPTase_C"/>
    <property type="match status" value="1"/>
</dbReference>
<evidence type="ECO:0000313" key="5">
    <source>
        <dbReference type="EMBL" id="BBI63507.1"/>
    </source>
</evidence>
<dbReference type="GO" id="GO:0034213">
    <property type="term" value="P:quinolinate catabolic process"/>
    <property type="evidence" value="ECO:0007669"/>
    <property type="project" value="TreeGrafter"/>
</dbReference>
<proteinExistence type="inferred from homology"/>
<keyword evidence="3" id="KW-0808">Transferase</keyword>
<feature type="domain" description="Quinolinate phosphoribosyl transferase C-terminal" evidence="4">
    <location>
        <begin position="2"/>
        <end position="149"/>
    </location>
</feature>
<dbReference type="GO" id="GO:0004514">
    <property type="term" value="F:nicotinate-nucleotide diphosphorylase (carboxylating) activity"/>
    <property type="evidence" value="ECO:0007669"/>
    <property type="project" value="InterPro"/>
</dbReference>
<evidence type="ECO:0000259" key="4">
    <source>
        <dbReference type="Pfam" id="PF01729"/>
    </source>
</evidence>
<comment type="similarity">
    <text evidence="1">Belongs to the NadC/ModD family.</text>
</comment>
<sequence>MQLLDTRKTLPGLRLAQKYAVTCGGCLSHRMGLYDGYLIKENHIAACGGIAKAIDEARHLAPEKPIEVEVENLEEFKQALKARPDMIMLDNFSIEDMRTAVDISAGGVLLEASGGVTEATLITIARTGVDYISLGTLTKDLKAIDLSMRLSM</sequence>
<protein>
    <recommendedName>
        <fullName evidence="4">Quinolinate phosphoribosyl transferase C-terminal domain-containing protein</fullName>
    </recommendedName>
</protein>
<dbReference type="Proteomes" id="UP000320231">
    <property type="component" value="Chromosome"/>
</dbReference>
<dbReference type="GO" id="GO:0009435">
    <property type="term" value="P:NAD+ biosynthetic process"/>
    <property type="evidence" value="ECO:0007669"/>
    <property type="project" value="InterPro"/>
</dbReference>
<keyword evidence="2" id="KW-0328">Glycosyltransferase</keyword>
<dbReference type="GO" id="GO:0005737">
    <property type="term" value="C:cytoplasm"/>
    <property type="evidence" value="ECO:0007669"/>
    <property type="project" value="TreeGrafter"/>
</dbReference>
<accession>A0A455UD17</accession>
<dbReference type="InterPro" id="IPR027277">
    <property type="entry name" value="NadC/ModD"/>
</dbReference>
<name>A0A455UD17_9GAMM</name>
<evidence type="ECO:0000313" key="6">
    <source>
        <dbReference type="Proteomes" id="UP000320231"/>
    </source>
</evidence>
<dbReference type="SUPFAM" id="SSF51690">
    <property type="entry name" value="Nicotinate/Quinolinate PRTase C-terminal domain-like"/>
    <property type="match status" value="1"/>
</dbReference>
<dbReference type="PANTHER" id="PTHR32179:SF3">
    <property type="entry name" value="NICOTINATE-NUCLEOTIDE PYROPHOSPHORYLASE [CARBOXYLATING]"/>
    <property type="match status" value="1"/>
</dbReference>
<reference evidence="5 6" key="1">
    <citation type="journal article" date="2019" name="Microbiol. Resour. Announc.">
        <title>Complete Genome Sequence of Halomonas sulfidaeris Strain Esulfide1 Isolated from a Metal Sulfide Rock at a Depth of 2,200 Meters, Obtained Using Nanopore Sequencing.</title>
        <authorList>
            <person name="Saito M."/>
            <person name="Nishigata A."/>
            <person name="Galipon J."/>
            <person name="Arakawa K."/>
        </authorList>
    </citation>
    <scope>NUCLEOTIDE SEQUENCE [LARGE SCALE GENOMIC DNA]</scope>
    <source>
        <strain evidence="5 6">ATCC BAA-803</strain>
    </source>
</reference>
<gene>
    <name evidence="5" type="ORF">HSBAA_48130</name>
</gene>
<dbReference type="InterPro" id="IPR013785">
    <property type="entry name" value="Aldolase_TIM"/>
</dbReference>
<dbReference type="Gene3D" id="3.20.20.70">
    <property type="entry name" value="Aldolase class I"/>
    <property type="match status" value="1"/>
</dbReference>
<dbReference type="FunFam" id="3.20.20.70:FF:000030">
    <property type="entry name" value="Nicotinate-nucleotide pyrophosphorylase, carboxylating"/>
    <property type="match status" value="1"/>
</dbReference>
<dbReference type="InterPro" id="IPR002638">
    <property type="entry name" value="Quinolinate_PRibosylTrfase_C"/>
</dbReference>
<dbReference type="PANTHER" id="PTHR32179">
    <property type="entry name" value="NICOTINATE-NUCLEOTIDE PYROPHOSPHORYLASE [CARBOXYLATING]"/>
    <property type="match status" value="1"/>
</dbReference>
<evidence type="ECO:0000256" key="2">
    <source>
        <dbReference type="ARBA" id="ARBA00022676"/>
    </source>
</evidence>
<dbReference type="AlphaFoldDB" id="A0A455UD17"/>
<organism evidence="5 6">
    <name type="scientific">Vreelandella sulfidaeris</name>
    <dbReference type="NCBI Taxonomy" id="115553"/>
    <lineage>
        <taxon>Bacteria</taxon>
        <taxon>Pseudomonadati</taxon>
        <taxon>Pseudomonadota</taxon>
        <taxon>Gammaproteobacteria</taxon>
        <taxon>Oceanospirillales</taxon>
        <taxon>Halomonadaceae</taxon>
        <taxon>Vreelandella</taxon>
    </lineage>
</organism>
<dbReference type="KEGG" id="hsr:HSBAA_48130"/>
<evidence type="ECO:0000256" key="3">
    <source>
        <dbReference type="ARBA" id="ARBA00022679"/>
    </source>
</evidence>